<feature type="compositionally biased region" description="Low complexity" evidence="1">
    <location>
        <begin position="74"/>
        <end position="92"/>
    </location>
</feature>
<reference evidence="2 3" key="1">
    <citation type="submission" date="2024-06" db="EMBL/GenBank/DDBJ databases">
        <title>A chromosome level genome sequence of Diviner's sage (Salvia divinorum).</title>
        <authorList>
            <person name="Ford S.A."/>
            <person name="Ro D.-K."/>
            <person name="Ness R.W."/>
            <person name="Phillips M.A."/>
        </authorList>
    </citation>
    <scope>NUCLEOTIDE SEQUENCE [LARGE SCALE GENOMIC DNA]</scope>
    <source>
        <strain evidence="2">SAF-2024a</strain>
        <tissue evidence="2">Leaf</tissue>
    </source>
</reference>
<dbReference type="Proteomes" id="UP001567538">
    <property type="component" value="Unassembled WGS sequence"/>
</dbReference>
<proteinExistence type="predicted"/>
<dbReference type="EMBL" id="JBEAFC010000004">
    <property type="protein sequence ID" value="KAL1558642.1"/>
    <property type="molecule type" value="Genomic_DNA"/>
</dbReference>
<feature type="compositionally biased region" description="Basic and acidic residues" evidence="1">
    <location>
        <begin position="135"/>
        <end position="145"/>
    </location>
</feature>
<dbReference type="AlphaFoldDB" id="A0ABD1HR19"/>
<feature type="region of interest" description="Disordered" evidence="1">
    <location>
        <begin position="67"/>
        <end position="145"/>
    </location>
</feature>
<dbReference type="PANTHER" id="PTHR45023:SF4">
    <property type="entry name" value="GLYCINE-RICH PROTEIN-RELATED"/>
    <property type="match status" value="1"/>
</dbReference>
<organism evidence="2 3">
    <name type="scientific">Salvia divinorum</name>
    <name type="common">Maria pastora</name>
    <name type="synonym">Diviner's sage</name>
    <dbReference type="NCBI Taxonomy" id="28513"/>
    <lineage>
        <taxon>Eukaryota</taxon>
        <taxon>Viridiplantae</taxon>
        <taxon>Streptophyta</taxon>
        <taxon>Embryophyta</taxon>
        <taxon>Tracheophyta</taxon>
        <taxon>Spermatophyta</taxon>
        <taxon>Magnoliopsida</taxon>
        <taxon>eudicotyledons</taxon>
        <taxon>Gunneridae</taxon>
        <taxon>Pentapetalae</taxon>
        <taxon>asterids</taxon>
        <taxon>lamiids</taxon>
        <taxon>Lamiales</taxon>
        <taxon>Lamiaceae</taxon>
        <taxon>Nepetoideae</taxon>
        <taxon>Mentheae</taxon>
        <taxon>Salviinae</taxon>
        <taxon>Salvia</taxon>
        <taxon>Salvia subgen. Calosphace</taxon>
    </lineage>
</organism>
<evidence type="ECO:0000313" key="2">
    <source>
        <dbReference type="EMBL" id="KAL1558642.1"/>
    </source>
</evidence>
<comment type="caution">
    <text evidence="2">The sequence shown here is derived from an EMBL/GenBank/DDBJ whole genome shotgun (WGS) entry which is preliminary data.</text>
</comment>
<accession>A0ABD1HR19</accession>
<feature type="compositionally biased region" description="Basic residues" evidence="1">
    <location>
        <begin position="121"/>
        <end position="134"/>
    </location>
</feature>
<keyword evidence="3" id="KW-1185">Reference proteome</keyword>
<name>A0ABD1HR19_SALDI</name>
<sequence length="145" mass="15831">MLRCYFECFEKDLKKFNGIFRNEEMHYRSEASRTDILRAAVMVFLQDTGRAFKYANTWEKIRHLDRWAGGLGSSSGSSSKRTKNTTGGQYTSSGGGVPEAEDDDVASDFPTGDIGGSSSGGRRRPIGTKAARARGRGDGPLHTGE</sequence>
<evidence type="ECO:0000313" key="3">
    <source>
        <dbReference type="Proteomes" id="UP001567538"/>
    </source>
</evidence>
<evidence type="ECO:0000256" key="1">
    <source>
        <dbReference type="SAM" id="MobiDB-lite"/>
    </source>
</evidence>
<gene>
    <name evidence="2" type="ORF">AAHA92_09083</name>
</gene>
<protein>
    <submittedName>
        <fullName evidence="2">Glutathione S-transferase T3-like</fullName>
    </submittedName>
</protein>
<dbReference type="PANTHER" id="PTHR45023">
    <property type="match status" value="1"/>
</dbReference>